<reference evidence="4 5" key="1">
    <citation type="journal article" date="2021" name="Hortic Res">
        <title>The domestication of Cucurbita argyrosperma as revealed by the genome of its wild relative.</title>
        <authorList>
            <person name="Barrera-Redondo J."/>
            <person name="Sanchez-de la Vega G."/>
            <person name="Aguirre-Liguori J.A."/>
            <person name="Castellanos-Morales G."/>
            <person name="Gutierrez-Guerrero Y.T."/>
            <person name="Aguirre-Dugua X."/>
            <person name="Aguirre-Planter E."/>
            <person name="Tenaillon M.I."/>
            <person name="Lira-Saade R."/>
            <person name="Eguiarte L.E."/>
        </authorList>
    </citation>
    <scope>NUCLEOTIDE SEQUENCE [LARGE SCALE GENOMIC DNA]</scope>
    <source>
        <strain evidence="4">JBR-2021</strain>
    </source>
</reference>
<proteinExistence type="predicted"/>
<dbReference type="Pfam" id="PF01477">
    <property type="entry name" value="PLAT"/>
    <property type="match status" value="1"/>
</dbReference>
<gene>
    <name evidence="4" type="primary">PLAT2</name>
    <name evidence="4" type="ORF">SDJN03_11425</name>
</gene>
<evidence type="ECO:0000313" key="5">
    <source>
        <dbReference type="Proteomes" id="UP000685013"/>
    </source>
</evidence>
<keyword evidence="5" id="KW-1185">Reference proteome</keyword>
<protein>
    <submittedName>
        <fullName evidence="4">PLAT domain-containing protein 2</fullName>
    </submittedName>
</protein>
<dbReference type="AlphaFoldDB" id="A0AAV6N9T9"/>
<evidence type="ECO:0000259" key="3">
    <source>
        <dbReference type="PROSITE" id="PS50095"/>
    </source>
</evidence>
<feature type="non-terminal residue" evidence="4">
    <location>
        <position position="1"/>
    </location>
</feature>
<dbReference type="PANTHER" id="PTHR31718:SF0">
    <property type="entry name" value="PLAT DOMAIN-CONTAINING PROTEIN 2"/>
    <property type="match status" value="1"/>
</dbReference>
<feature type="signal peptide" evidence="2">
    <location>
        <begin position="1"/>
        <end position="23"/>
    </location>
</feature>
<evidence type="ECO:0000313" key="4">
    <source>
        <dbReference type="EMBL" id="KAG6594872.1"/>
    </source>
</evidence>
<keyword evidence="2" id="KW-0732">Signal</keyword>
<comment type="caution">
    <text evidence="4">The sequence shown here is derived from an EMBL/GenBank/DDBJ whole genome shotgun (WGS) entry which is preliminary data.</text>
</comment>
<feature type="domain" description="PLAT" evidence="3">
    <location>
        <begin position="28"/>
        <end position="155"/>
    </location>
</feature>
<dbReference type="CDD" id="cd01754">
    <property type="entry name" value="PLAT_plant_stress"/>
    <property type="match status" value="1"/>
</dbReference>
<name>A0AAV6N9T9_9ROSI</name>
<organism evidence="4 5">
    <name type="scientific">Cucurbita argyrosperma subsp. sororia</name>
    <dbReference type="NCBI Taxonomy" id="37648"/>
    <lineage>
        <taxon>Eukaryota</taxon>
        <taxon>Viridiplantae</taxon>
        <taxon>Streptophyta</taxon>
        <taxon>Embryophyta</taxon>
        <taxon>Tracheophyta</taxon>
        <taxon>Spermatophyta</taxon>
        <taxon>Magnoliopsida</taxon>
        <taxon>eudicotyledons</taxon>
        <taxon>Gunneridae</taxon>
        <taxon>Pentapetalae</taxon>
        <taxon>rosids</taxon>
        <taxon>fabids</taxon>
        <taxon>Cucurbitales</taxon>
        <taxon>Cucurbitaceae</taxon>
        <taxon>Cucurbiteae</taxon>
        <taxon>Cucurbita</taxon>
    </lineage>
</organism>
<accession>A0AAV6N9T9</accession>
<dbReference type="EMBL" id="JAGKQH010000007">
    <property type="protein sequence ID" value="KAG6594872.1"/>
    <property type="molecule type" value="Genomic_DNA"/>
</dbReference>
<evidence type="ECO:0000256" key="2">
    <source>
        <dbReference type="SAM" id="SignalP"/>
    </source>
</evidence>
<comment type="caution">
    <text evidence="1">Lacks conserved residue(s) required for the propagation of feature annotation.</text>
</comment>
<dbReference type="PROSITE" id="PS50095">
    <property type="entry name" value="PLAT"/>
    <property type="match status" value="1"/>
</dbReference>
<feature type="chain" id="PRO_5043484745" evidence="2">
    <location>
        <begin position="24"/>
        <end position="229"/>
    </location>
</feature>
<dbReference type="Proteomes" id="UP000685013">
    <property type="component" value="Chromosome 7"/>
</dbReference>
<dbReference type="InterPro" id="IPR001024">
    <property type="entry name" value="PLAT/LH2_dom"/>
</dbReference>
<sequence length="229" mass="24841">MASKSPLFLSLSLLLTLSVVALSDDPDCVYTVYVRTGSILKAGTDSVISATLYTANGDGILIRDLEKWGGLMGPDYNYFERGNLDIFSGRGPCLSAPVCSLNLTSDGSGPHHGWYCNYFEVTTTGVHRPCDQAQFTVEQWLALDTSPYVLTAIRDNCPKESIGSRRDPTRSGPLRLKQEWSFHFTGPPPPPTISWVVGSYLPVAFQIVSTPQEPPAAAAAAAAHHFLHP</sequence>
<evidence type="ECO:0000256" key="1">
    <source>
        <dbReference type="PROSITE-ProRule" id="PRU00152"/>
    </source>
</evidence>
<dbReference type="PANTHER" id="PTHR31718">
    <property type="entry name" value="PLAT DOMAIN-CONTAINING PROTEIN"/>
    <property type="match status" value="1"/>
</dbReference>